<keyword evidence="2" id="KW-1185">Reference proteome</keyword>
<dbReference type="Proteomes" id="UP000317593">
    <property type="component" value="Unassembled WGS sequence"/>
</dbReference>
<dbReference type="PANTHER" id="PTHR36439">
    <property type="entry name" value="BLL4334 PROTEIN"/>
    <property type="match status" value="1"/>
</dbReference>
<accession>A0A521BH55</accession>
<dbReference type="PANTHER" id="PTHR36439:SF1">
    <property type="entry name" value="DUF1697 DOMAIN-CONTAINING PROTEIN"/>
    <property type="match status" value="1"/>
</dbReference>
<dbReference type="OrthoDB" id="9806494at2"/>
<evidence type="ECO:0000313" key="2">
    <source>
        <dbReference type="Proteomes" id="UP000317593"/>
    </source>
</evidence>
<dbReference type="AlphaFoldDB" id="A0A521BH55"/>
<proteinExistence type="predicted"/>
<dbReference type="Gene3D" id="3.30.70.1280">
    <property type="entry name" value="SP0830-like domains"/>
    <property type="match status" value="1"/>
</dbReference>
<dbReference type="Pfam" id="PF08002">
    <property type="entry name" value="DUF1697"/>
    <property type="match status" value="1"/>
</dbReference>
<protein>
    <submittedName>
        <fullName evidence="1">Uncharacterized conserved protein, DUF1697 family</fullName>
    </submittedName>
</protein>
<sequence length="186" mass="21179">MLVHALSPNDMKTYIALLRGINVGGHRKIRMAELREMFSGMGLADVQTYIQSGNVIFKSPDRHEAGLAAAIQHEIADTFGYRVPVIIRTKADFERTVERYPFEEKEGWRGYITFLSDQPSSKKQEELEALSTEIETFCMGPRVVYVHVNKQAAEKPLFSSNFIQQRLNIPSTNRNLHTIRKLLALA</sequence>
<gene>
    <name evidence="1" type="ORF">SAMN06265218_103106</name>
</gene>
<dbReference type="PIRSF" id="PIRSF008502">
    <property type="entry name" value="UCP008502"/>
    <property type="match status" value="1"/>
</dbReference>
<dbReference type="InterPro" id="IPR012545">
    <property type="entry name" value="DUF1697"/>
</dbReference>
<dbReference type="SUPFAM" id="SSF160379">
    <property type="entry name" value="SP0830-like"/>
    <property type="match status" value="1"/>
</dbReference>
<organism evidence="1 2">
    <name type="scientific">Fodinibius sediminis</name>
    <dbReference type="NCBI Taxonomy" id="1214077"/>
    <lineage>
        <taxon>Bacteria</taxon>
        <taxon>Pseudomonadati</taxon>
        <taxon>Balneolota</taxon>
        <taxon>Balneolia</taxon>
        <taxon>Balneolales</taxon>
        <taxon>Balneolaceae</taxon>
        <taxon>Fodinibius</taxon>
    </lineage>
</organism>
<name>A0A521BH55_9BACT</name>
<dbReference type="EMBL" id="FXTH01000003">
    <property type="protein sequence ID" value="SMO46359.1"/>
    <property type="molecule type" value="Genomic_DNA"/>
</dbReference>
<evidence type="ECO:0000313" key="1">
    <source>
        <dbReference type="EMBL" id="SMO46359.1"/>
    </source>
</evidence>
<reference evidence="1 2" key="1">
    <citation type="submission" date="2017-05" db="EMBL/GenBank/DDBJ databases">
        <authorList>
            <person name="Varghese N."/>
            <person name="Submissions S."/>
        </authorList>
    </citation>
    <scope>NUCLEOTIDE SEQUENCE [LARGE SCALE GENOMIC DNA]</scope>
    <source>
        <strain evidence="1 2">DSM 21194</strain>
    </source>
</reference>